<dbReference type="EMBL" id="LNQN01000002">
    <property type="protein sequence ID" value="KSU83464.1"/>
    <property type="molecule type" value="Genomic_DNA"/>
</dbReference>
<reference evidence="1 2" key="1">
    <citation type="journal article" date="2014" name="Antonie Van Leeuwenhoek">
        <title>Fictibacillus enclensis sp. nov., isolated from marine sediment.</title>
        <authorList>
            <person name="Dastager S.G."/>
            <person name="Mawlankar R."/>
            <person name="Srinivasan K."/>
            <person name="Tang S.K."/>
            <person name="Lee J.C."/>
            <person name="Ramana V.V."/>
            <person name="Shouche Y.S."/>
        </authorList>
    </citation>
    <scope>NUCLEOTIDE SEQUENCE [LARGE SCALE GENOMIC DNA]</scope>
    <source>
        <strain evidence="1 2">NIO-1003</strain>
    </source>
</reference>
<dbReference type="OrthoDB" id="3235126at2"/>
<evidence type="ECO:0008006" key="3">
    <source>
        <dbReference type="Google" id="ProtNLM"/>
    </source>
</evidence>
<dbReference type="AlphaFoldDB" id="A0A0V8J9F9"/>
<dbReference type="PANTHER" id="PTHR40050">
    <property type="entry name" value="INNER SPORE COAT PROTEIN H"/>
    <property type="match status" value="1"/>
</dbReference>
<comment type="caution">
    <text evidence="1">The sequence shown here is derived from an EMBL/GenBank/DDBJ whole genome shotgun (WGS) entry which is preliminary data.</text>
</comment>
<gene>
    <name evidence="1" type="ORF">AS030_12950</name>
</gene>
<protein>
    <recommendedName>
        <fullName evidence="3">Spore coat protein</fullName>
    </recommendedName>
</protein>
<evidence type="ECO:0000313" key="2">
    <source>
        <dbReference type="Proteomes" id="UP000054099"/>
    </source>
</evidence>
<organism evidence="1 2">
    <name type="scientific">Fictibacillus enclensis</name>
    <dbReference type="NCBI Taxonomy" id="1017270"/>
    <lineage>
        <taxon>Bacteria</taxon>
        <taxon>Bacillati</taxon>
        <taxon>Bacillota</taxon>
        <taxon>Bacilli</taxon>
        <taxon>Bacillales</taxon>
        <taxon>Fictibacillaceae</taxon>
        <taxon>Fictibacillus</taxon>
    </lineage>
</organism>
<keyword evidence="2" id="KW-1185">Reference proteome</keyword>
<dbReference type="PANTHER" id="PTHR40050:SF1">
    <property type="entry name" value="INNER SPORE COAT PROTEIN H"/>
    <property type="match status" value="1"/>
</dbReference>
<dbReference type="InterPro" id="IPR014867">
    <property type="entry name" value="Spore_coat_CotH_CotH2/3/7"/>
</dbReference>
<dbReference type="Proteomes" id="UP000054099">
    <property type="component" value="Unassembled WGS sequence"/>
</dbReference>
<dbReference type="RefSeq" id="WP_061972303.1">
    <property type="nucleotide sequence ID" value="NZ_FMAV01000002.1"/>
</dbReference>
<dbReference type="Pfam" id="PF08757">
    <property type="entry name" value="CotH"/>
    <property type="match status" value="1"/>
</dbReference>
<sequence>MSKGMLPEYRLSVPIKGAKSIEKGRWASQPVKGTLKTENQSYETTVKYRGAHIRKFPKKSYDFVFPSSRMFTGAKRIHMNAEYNDPSLMRNKLSLDFFRDIGVLSPEANHVTLYINGFYQGVYLQLESVDQLFLKKRGLPDGSIYYAISENANFSKYNPTTGKAKRSVTSGYEIKYDPEHSFHHLRKLLNCVLTSTDKEFPSKIEPLLNLESYFRWLGGAVCTQNFDGFIHNYSLYKNGETGQFEIMPWDYDATWGRDIHGDVMENKYVPIEGYNTLTARLLLHGNYRRQYRHVMEQLLEEAFTIESMEWKIEKLYASIRPHIIKDPYKHYSLSKFDKEPEYILAFIKKRNKYLKKRLHRLQ</sequence>
<proteinExistence type="predicted"/>
<accession>A0A0V8J9F9</accession>
<name>A0A0V8J9F9_9BACL</name>
<evidence type="ECO:0000313" key="1">
    <source>
        <dbReference type="EMBL" id="KSU83464.1"/>
    </source>
</evidence>